<dbReference type="Proteomes" id="UP000006878">
    <property type="component" value="Chromosome"/>
</dbReference>
<dbReference type="EMBL" id="FQ311875">
    <property type="protein sequence ID" value="CBT75723.1"/>
    <property type="molecule type" value="Genomic_DNA"/>
</dbReference>
<feature type="region of interest" description="Disordered" evidence="1">
    <location>
        <begin position="1"/>
        <end position="42"/>
    </location>
</feature>
<protein>
    <submittedName>
        <fullName evidence="2">Uncharacterized protein</fullName>
    </submittedName>
</protein>
<gene>
    <name evidence="2" type="ordered locus">AARI_15010</name>
</gene>
<reference evidence="3" key="2">
    <citation type="submission" date="2010-07" db="EMBL/GenBank/DDBJ databases">
        <title>Complete genome sequence of Arthrobacter arilaitensis (strain DSM 16368 / CIP 108037 / JCM 13566 / Re117).</title>
        <authorList>
            <person name="Genoscope."/>
        </authorList>
    </citation>
    <scope>NUCLEOTIDE SEQUENCE [LARGE SCALE GENOMIC DNA]</scope>
    <source>
        <strain evidence="3">DSM 16368 / CIP 108037 / IAM 15318 / JCM 13566 / Re117</strain>
    </source>
</reference>
<evidence type="ECO:0000313" key="3">
    <source>
        <dbReference type="Proteomes" id="UP000006878"/>
    </source>
</evidence>
<proteinExistence type="predicted"/>
<dbReference type="RefSeq" id="WP_013348855.1">
    <property type="nucleotide sequence ID" value="NC_014550.1"/>
</dbReference>
<accession>A0ABP1U2F5</accession>
<organism evidence="2 3">
    <name type="scientific">Glutamicibacter arilaitensis (strain DSM 16368 / CIP 108037 / IAM 15318 / JCM 13566 / NCIMB 14258 / Re117)</name>
    <name type="common">Arthrobacter arilaitensis</name>
    <dbReference type="NCBI Taxonomy" id="861360"/>
    <lineage>
        <taxon>Bacteria</taxon>
        <taxon>Bacillati</taxon>
        <taxon>Actinomycetota</taxon>
        <taxon>Actinomycetes</taxon>
        <taxon>Micrococcales</taxon>
        <taxon>Micrococcaceae</taxon>
        <taxon>Glutamicibacter</taxon>
    </lineage>
</organism>
<sequence length="42" mass="4759">MSSKSPRKGEAKKPGKSIKEKRAEKRLKHAESVIEPVRKTAR</sequence>
<feature type="compositionally biased region" description="Basic and acidic residues" evidence="1">
    <location>
        <begin position="7"/>
        <end position="42"/>
    </location>
</feature>
<dbReference type="GeneID" id="303187233"/>
<keyword evidence="3" id="KW-1185">Reference proteome</keyword>
<evidence type="ECO:0000313" key="2">
    <source>
        <dbReference type="EMBL" id="CBT75723.1"/>
    </source>
</evidence>
<name>A0ABP1U2F5_GLUAR</name>
<reference evidence="3" key="1">
    <citation type="journal article" date="2010" name="PLoS ONE">
        <title>The Arthrobacter arilaitensis Re117 genome sequence reveals its genetic adaptation to the surface of cheese.</title>
        <authorList>
            <person name="Monnet C."/>
            <person name="Loux V."/>
            <person name="Gibrat J.F."/>
            <person name="Spinnler E."/>
            <person name="Barbe V."/>
            <person name="Vacherie B."/>
            <person name="Gavory F."/>
            <person name="Gourbeyre E."/>
            <person name="Siguier P."/>
            <person name="Chandler M."/>
            <person name="Elleuch R."/>
            <person name="Irlinger F."/>
            <person name="Vallaeys T."/>
        </authorList>
    </citation>
    <scope>NUCLEOTIDE SEQUENCE</scope>
    <source>
        <strain evidence="3">DSM 16368 / CIP 108037 / IAM 15318 / JCM 13566 / Re117</strain>
    </source>
</reference>
<evidence type="ECO:0000256" key="1">
    <source>
        <dbReference type="SAM" id="MobiDB-lite"/>
    </source>
</evidence>